<evidence type="ECO:0000256" key="7">
    <source>
        <dbReference type="SAM" id="MobiDB-lite"/>
    </source>
</evidence>
<dbReference type="Proteomes" id="UP000600171">
    <property type="component" value="Unassembled WGS sequence"/>
</dbReference>
<dbReference type="PROSITE" id="PS50011">
    <property type="entry name" value="PROTEIN_KINASE_DOM"/>
    <property type="match status" value="1"/>
</dbReference>
<dbReference type="GO" id="GO:0005524">
    <property type="term" value="F:ATP binding"/>
    <property type="evidence" value="ECO:0007669"/>
    <property type="project" value="UniProtKB-KW"/>
</dbReference>
<dbReference type="CDD" id="cd14014">
    <property type="entry name" value="STKc_PknB_like"/>
    <property type="match status" value="1"/>
</dbReference>
<dbReference type="EC" id="2.7.11.1" evidence="1"/>
<dbReference type="GO" id="GO:0004674">
    <property type="term" value="F:protein serine/threonine kinase activity"/>
    <property type="evidence" value="ECO:0007669"/>
    <property type="project" value="UniProtKB-KW"/>
</dbReference>
<dbReference type="EMBL" id="BMDC01000001">
    <property type="protein sequence ID" value="GGH56415.1"/>
    <property type="molecule type" value="Genomic_DNA"/>
</dbReference>
<protein>
    <recommendedName>
        <fullName evidence="1">non-specific serine/threonine protein kinase</fullName>
        <ecNumber evidence="1">2.7.11.1</ecNumber>
    </recommendedName>
</protein>
<dbReference type="AlphaFoldDB" id="A0A917ILQ9"/>
<evidence type="ECO:0000256" key="1">
    <source>
        <dbReference type="ARBA" id="ARBA00012513"/>
    </source>
</evidence>
<evidence type="ECO:0000256" key="5">
    <source>
        <dbReference type="ARBA" id="ARBA00022777"/>
    </source>
</evidence>
<evidence type="ECO:0000256" key="6">
    <source>
        <dbReference type="ARBA" id="ARBA00022840"/>
    </source>
</evidence>
<evidence type="ECO:0000313" key="11">
    <source>
        <dbReference type="Proteomes" id="UP000600171"/>
    </source>
</evidence>
<accession>A0A917ILQ9</accession>
<evidence type="ECO:0000256" key="3">
    <source>
        <dbReference type="ARBA" id="ARBA00022679"/>
    </source>
</evidence>
<dbReference type="InterPro" id="IPR011009">
    <property type="entry name" value="Kinase-like_dom_sf"/>
</dbReference>
<dbReference type="SMART" id="SM00220">
    <property type="entry name" value="S_TKc"/>
    <property type="match status" value="1"/>
</dbReference>
<feature type="region of interest" description="Disordered" evidence="7">
    <location>
        <begin position="350"/>
        <end position="389"/>
    </location>
</feature>
<dbReference type="Pfam" id="PF00069">
    <property type="entry name" value="Pkinase"/>
    <property type="match status" value="1"/>
</dbReference>
<evidence type="ECO:0000256" key="8">
    <source>
        <dbReference type="SAM" id="Phobius"/>
    </source>
</evidence>
<reference evidence="10 11" key="1">
    <citation type="journal article" date="2014" name="Int. J. Syst. Evol. Microbiol.">
        <title>Complete genome sequence of Corynebacterium casei LMG S-19264T (=DSM 44701T), isolated from a smear-ripened cheese.</title>
        <authorList>
            <consortium name="US DOE Joint Genome Institute (JGI-PGF)"/>
            <person name="Walter F."/>
            <person name="Albersmeier A."/>
            <person name="Kalinowski J."/>
            <person name="Ruckert C."/>
        </authorList>
    </citation>
    <scope>NUCLEOTIDE SEQUENCE [LARGE SCALE GENOMIC DNA]</scope>
    <source>
        <strain evidence="10 11">CCM 8669</strain>
    </source>
</reference>
<keyword evidence="3" id="KW-0808">Transferase</keyword>
<evidence type="ECO:0000259" key="9">
    <source>
        <dbReference type="PROSITE" id="PS50011"/>
    </source>
</evidence>
<gene>
    <name evidence="10" type="ORF">GCM10007359_00490</name>
</gene>
<dbReference type="InterPro" id="IPR008271">
    <property type="entry name" value="Ser/Thr_kinase_AS"/>
</dbReference>
<dbReference type="Gene3D" id="3.30.200.20">
    <property type="entry name" value="Phosphorylase Kinase, domain 1"/>
    <property type="match status" value="1"/>
</dbReference>
<dbReference type="SUPFAM" id="SSF56112">
    <property type="entry name" value="Protein kinase-like (PK-like)"/>
    <property type="match status" value="1"/>
</dbReference>
<name>A0A917ILQ9_9MICC</name>
<dbReference type="PANTHER" id="PTHR43289:SF6">
    <property type="entry name" value="SERINE_THREONINE-PROTEIN KINASE NEKL-3"/>
    <property type="match status" value="1"/>
</dbReference>
<feature type="domain" description="Protein kinase" evidence="9">
    <location>
        <begin position="13"/>
        <end position="273"/>
    </location>
</feature>
<feature type="transmembrane region" description="Helical" evidence="8">
    <location>
        <begin position="422"/>
        <end position="446"/>
    </location>
</feature>
<keyword evidence="5" id="KW-0418">Kinase</keyword>
<dbReference type="PROSITE" id="PS00108">
    <property type="entry name" value="PROTEIN_KINASE_ST"/>
    <property type="match status" value="1"/>
</dbReference>
<keyword evidence="4" id="KW-0547">Nucleotide-binding</keyword>
<keyword evidence="11" id="KW-1185">Reference proteome</keyword>
<dbReference type="PANTHER" id="PTHR43289">
    <property type="entry name" value="MITOGEN-ACTIVATED PROTEIN KINASE KINASE KINASE 20-RELATED"/>
    <property type="match status" value="1"/>
</dbReference>
<evidence type="ECO:0000313" key="10">
    <source>
        <dbReference type="EMBL" id="GGH56415.1"/>
    </source>
</evidence>
<proteinExistence type="predicted"/>
<comment type="caution">
    <text evidence="10">The sequence shown here is derived from an EMBL/GenBank/DDBJ whole genome shotgun (WGS) entry which is preliminary data.</text>
</comment>
<evidence type="ECO:0000256" key="4">
    <source>
        <dbReference type="ARBA" id="ARBA00022741"/>
    </source>
</evidence>
<sequence>MPWLTGEIFAGHFEVGRLIARGGMAEVYHGVDLWSNNPVAIKVLFPHLATDPSQQQKFFREERSLRQISHDHVVGVIDSGTQQIRGYEMMFIVLDYVHGCTLQQLLAVRPVLSVGETLEIMIPVVEGLSEVHAHRLIHRDMKPANVLLSSAEQSVKLTDFGLTRRTDQTWTGELMGTPAYVAPEIIDPQARVGPGADIFAVGIMLFRMLTGRLPFPGMGDDQQVIYHNVNTEIPSVAQFAPGVTPDLAGVIKWCTRKQASARPADATELFEVLQDISAQLTDSELAYRADVSSPPTETLWESVETVADRTGATKILQQTPISGFACPEEILEDSELEASHLDAAEQYLPTPIAGVGPEPAPKKNPNFEPISAEYRPKPAGSVASGQDYGQDDAAEAGAHLQETEATDPRRPAVRWREAPSPVALILTAIILLLGFLGAGFVGWQLANSLLGSAWFEAWTSLFSATSP</sequence>
<keyword evidence="2" id="KW-0723">Serine/threonine-protein kinase</keyword>
<dbReference type="InterPro" id="IPR000719">
    <property type="entry name" value="Prot_kinase_dom"/>
</dbReference>
<dbReference type="Gene3D" id="1.10.510.10">
    <property type="entry name" value="Transferase(Phosphotransferase) domain 1"/>
    <property type="match status" value="1"/>
</dbReference>
<keyword evidence="8" id="KW-0472">Membrane</keyword>
<organism evidence="10 11">
    <name type="scientific">Rothia aerolata</name>
    <dbReference type="NCBI Taxonomy" id="1812262"/>
    <lineage>
        <taxon>Bacteria</taxon>
        <taxon>Bacillati</taxon>
        <taxon>Actinomycetota</taxon>
        <taxon>Actinomycetes</taxon>
        <taxon>Micrococcales</taxon>
        <taxon>Micrococcaceae</taxon>
        <taxon>Rothia</taxon>
    </lineage>
</organism>
<keyword evidence="6" id="KW-0067">ATP-binding</keyword>
<evidence type="ECO:0000256" key="2">
    <source>
        <dbReference type="ARBA" id="ARBA00022527"/>
    </source>
</evidence>
<keyword evidence="8" id="KW-0812">Transmembrane</keyword>
<keyword evidence="8" id="KW-1133">Transmembrane helix</keyword>